<dbReference type="SUPFAM" id="SSF51230">
    <property type="entry name" value="Single hybrid motif"/>
    <property type="match status" value="1"/>
</dbReference>
<keyword evidence="2" id="KW-1185">Reference proteome</keyword>
<dbReference type="OMA" id="ISAGRPC"/>
<accession>A0A8T2UDY0</accession>
<comment type="caution">
    <text evidence="1">The sequence shown here is derived from an EMBL/GenBank/DDBJ whole genome shotgun (WGS) entry which is preliminary data.</text>
</comment>
<dbReference type="AlphaFoldDB" id="A0A8T2UDY0"/>
<evidence type="ECO:0008006" key="3">
    <source>
        <dbReference type="Google" id="ProtNLM"/>
    </source>
</evidence>
<protein>
    <recommendedName>
        <fullName evidence="3">Lipoyl-binding domain-containing protein</fullName>
    </recommendedName>
</protein>
<dbReference type="EMBL" id="CM035412">
    <property type="protein sequence ID" value="KAH7432720.1"/>
    <property type="molecule type" value="Genomic_DNA"/>
</dbReference>
<dbReference type="CDD" id="cd06850">
    <property type="entry name" value="biotinyl_domain"/>
    <property type="match status" value="1"/>
</dbReference>
<organism evidence="1 2">
    <name type="scientific">Ceratopteris richardii</name>
    <name type="common">Triangle waterfern</name>
    <dbReference type="NCBI Taxonomy" id="49495"/>
    <lineage>
        <taxon>Eukaryota</taxon>
        <taxon>Viridiplantae</taxon>
        <taxon>Streptophyta</taxon>
        <taxon>Embryophyta</taxon>
        <taxon>Tracheophyta</taxon>
        <taxon>Polypodiopsida</taxon>
        <taxon>Polypodiidae</taxon>
        <taxon>Polypodiales</taxon>
        <taxon>Pteridineae</taxon>
        <taxon>Pteridaceae</taxon>
        <taxon>Parkerioideae</taxon>
        <taxon>Ceratopteris</taxon>
    </lineage>
</organism>
<evidence type="ECO:0000313" key="1">
    <source>
        <dbReference type="EMBL" id="KAH7432720.1"/>
    </source>
</evidence>
<name>A0A8T2UDY0_CERRI</name>
<sequence length="295" mass="31602">MAAFSAFAGPGHVTLKVHFKCEERNLMTMKSQMMGSSLFQVQSYYPSSKIACKAIHGTYASLAATNEAHEKFEEKSHRKGYNSLAPNSFEVQNLLMEVCDETSVAEFTLKVGDFKLHVKRDAAKMKGSTSPVVLAPDVPSKQMVESMTTAGSALIAPPPAPKSHPSSTAALLATPALKSGSRFGLLEVAADKGLHFVTSPKVGLFQTSQVVKGKSGRPLCEEGQLVKEGQVVCYVEQLGTRHPVQVNLFLLALHVAGVIQADNSGEIMKILCKDGEPVGYGDPLIAIRPSFAGIR</sequence>
<dbReference type="PANTHER" id="PTHR47597">
    <property type="entry name" value="IS A MEMBER OF THE PF|00364 BIOTIN-REQUIRING ENZYMES FAMILY-RELATED"/>
    <property type="match status" value="1"/>
</dbReference>
<dbReference type="OrthoDB" id="529457at2759"/>
<dbReference type="Proteomes" id="UP000825935">
    <property type="component" value="Chromosome 7"/>
</dbReference>
<dbReference type="InterPro" id="IPR011053">
    <property type="entry name" value="Single_hybrid_motif"/>
</dbReference>
<evidence type="ECO:0000313" key="2">
    <source>
        <dbReference type="Proteomes" id="UP000825935"/>
    </source>
</evidence>
<proteinExistence type="predicted"/>
<gene>
    <name evidence="1" type="ORF">KP509_07G036300</name>
</gene>
<reference evidence="1" key="1">
    <citation type="submission" date="2021-08" db="EMBL/GenBank/DDBJ databases">
        <title>WGS assembly of Ceratopteris richardii.</title>
        <authorList>
            <person name="Marchant D.B."/>
            <person name="Chen G."/>
            <person name="Jenkins J."/>
            <person name="Shu S."/>
            <person name="Leebens-Mack J."/>
            <person name="Grimwood J."/>
            <person name="Schmutz J."/>
            <person name="Soltis P."/>
            <person name="Soltis D."/>
            <person name="Chen Z.-H."/>
        </authorList>
    </citation>
    <scope>NUCLEOTIDE SEQUENCE</scope>
    <source>
        <strain evidence="1">Whitten #5841</strain>
        <tissue evidence="1">Leaf</tissue>
    </source>
</reference>
<dbReference type="PANTHER" id="PTHR47597:SF1">
    <property type="entry name" value="IS A MEMBER OF THE PF|00364 BIOTIN-REQUIRING ENZYMES FAMILY-RELATED"/>
    <property type="match status" value="1"/>
</dbReference>
<dbReference type="InterPro" id="IPR053217">
    <property type="entry name" value="ACC_Biotin_Carrier"/>
</dbReference>
<dbReference type="Gene3D" id="2.40.50.100">
    <property type="match status" value="1"/>
</dbReference>